<dbReference type="InterPro" id="IPR000719">
    <property type="entry name" value="Prot_kinase_dom"/>
</dbReference>
<dbReference type="PANTHER" id="PTHR43289:SF34">
    <property type="entry name" value="SERINE_THREONINE-PROTEIN KINASE YBDM-RELATED"/>
    <property type="match status" value="1"/>
</dbReference>
<dbReference type="InterPro" id="IPR019734">
    <property type="entry name" value="TPR_rpt"/>
</dbReference>
<dbReference type="InterPro" id="IPR011009">
    <property type="entry name" value="Kinase-like_dom_sf"/>
</dbReference>
<dbReference type="RefSeq" id="WP_311662271.1">
    <property type="nucleotide sequence ID" value="NZ_JAVRHT010000006.1"/>
</dbReference>
<dbReference type="Pfam" id="PF00069">
    <property type="entry name" value="Pkinase"/>
    <property type="match status" value="1"/>
</dbReference>
<dbReference type="PROSITE" id="PS50011">
    <property type="entry name" value="PROTEIN_KINASE_DOM"/>
    <property type="match status" value="1"/>
</dbReference>
<dbReference type="PROSITE" id="PS00107">
    <property type="entry name" value="PROTEIN_KINASE_ATP"/>
    <property type="match status" value="1"/>
</dbReference>
<dbReference type="SMART" id="SM00028">
    <property type="entry name" value="TPR"/>
    <property type="match status" value="5"/>
</dbReference>
<evidence type="ECO:0000256" key="3">
    <source>
        <dbReference type="ARBA" id="ARBA00022777"/>
    </source>
</evidence>
<dbReference type="CDD" id="cd14014">
    <property type="entry name" value="STKc_PknB_like"/>
    <property type="match status" value="1"/>
</dbReference>
<feature type="region of interest" description="Disordered" evidence="6">
    <location>
        <begin position="804"/>
        <end position="830"/>
    </location>
</feature>
<keyword evidence="7" id="KW-0472">Membrane</keyword>
<dbReference type="EMBL" id="JAVRHT010000006">
    <property type="protein sequence ID" value="MDT0630934.1"/>
    <property type="molecule type" value="Genomic_DNA"/>
</dbReference>
<evidence type="ECO:0000256" key="5">
    <source>
        <dbReference type="PROSITE-ProRule" id="PRU10141"/>
    </source>
</evidence>
<feature type="binding site" evidence="5">
    <location>
        <position position="116"/>
    </location>
    <ligand>
        <name>ATP</name>
        <dbReference type="ChEBI" id="CHEBI:30616"/>
    </ligand>
</feature>
<dbReference type="Pfam" id="PF13424">
    <property type="entry name" value="TPR_12"/>
    <property type="match status" value="2"/>
</dbReference>
<dbReference type="Gene3D" id="1.10.510.10">
    <property type="entry name" value="Transferase(Phosphotransferase) domain 1"/>
    <property type="match status" value="1"/>
</dbReference>
<evidence type="ECO:0000259" key="8">
    <source>
        <dbReference type="PROSITE" id="PS50011"/>
    </source>
</evidence>
<keyword evidence="7" id="KW-0812">Transmembrane</keyword>
<evidence type="ECO:0000256" key="1">
    <source>
        <dbReference type="ARBA" id="ARBA00022679"/>
    </source>
</evidence>
<accession>A0ABU3BNR2</accession>
<feature type="region of interest" description="Disordered" evidence="6">
    <location>
        <begin position="302"/>
        <end position="326"/>
    </location>
</feature>
<feature type="domain" description="Protein kinase" evidence="8">
    <location>
        <begin position="85"/>
        <end position="370"/>
    </location>
</feature>
<gene>
    <name evidence="9" type="ORF">RM540_04160</name>
</gene>
<comment type="caution">
    <text evidence="9">The sequence shown here is derived from an EMBL/GenBank/DDBJ whole genome shotgun (WGS) entry which is preliminary data.</text>
</comment>
<feature type="compositionally biased region" description="Low complexity" evidence="6">
    <location>
        <begin position="306"/>
        <end position="323"/>
    </location>
</feature>
<evidence type="ECO:0000256" key="4">
    <source>
        <dbReference type="ARBA" id="ARBA00022840"/>
    </source>
</evidence>
<evidence type="ECO:0000313" key="10">
    <source>
        <dbReference type="Proteomes" id="UP001267426"/>
    </source>
</evidence>
<protein>
    <submittedName>
        <fullName evidence="9">Tetratricopeptide repeat protein</fullName>
    </submittedName>
</protein>
<keyword evidence="7" id="KW-1133">Transmembrane helix</keyword>
<dbReference type="SUPFAM" id="SSF56112">
    <property type="entry name" value="Protein kinase-like (PK-like)"/>
    <property type="match status" value="1"/>
</dbReference>
<dbReference type="PROSITE" id="PS00108">
    <property type="entry name" value="PROTEIN_KINASE_ST"/>
    <property type="match status" value="1"/>
</dbReference>
<feature type="compositionally biased region" description="Basic and acidic residues" evidence="6">
    <location>
        <begin position="804"/>
        <end position="817"/>
    </location>
</feature>
<evidence type="ECO:0000256" key="2">
    <source>
        <dbReference type="ARBA" id="ARBA00022741"/>
    </source>
</evidence>
<keyword evidence="10" id="KW-1185">Reference proteome</keyword>
<dbReference type="Gene3D" id="1.25.40.10">
    <property type="entry name" value="Tetratricopeptide repeat domain"/>
    <property type="match status" value="2"/>
</dbReference>
<evidence type="ECO:0000256" key="7">
    <source>
        <dbReference type="SAM" id="Phobius"/>
    </source>
</evidence>
<sequence>MDPALTDTDRARWLRVEALFDRALGLDGDARAALLDREAGGDAALRAEVASLLAAHDGAGAFFERAVRRIAPPDVFAPGARVGPYRVEARIGEGGMGVVYRAARADGAFERTVALKVLRFGGGDVRRFLAERQTLARLDHPGIARLYGGGLAPDGRPFFAMELAAGEPITDYAARRGLGVEARLDLFADVCAAVQYAHSRLVVHRDLKPSNVLVCDGGGAACVKLLDFGIAKALDDPDVTVAGSAPRTPTYAAPEQVAGGAVTTATDVYALGALLYELLTGRRPHAGATRADVERAVLSDAPPRPSVAVRAAPPEGAPARAAPPGAPERLARRLAGDLDQIVLKALRKEPERRYDGAAALAADVARHRSGLPVEARPATVRYRAGSFVRRHRLGVGGAAAGVLVLAAGLALAVWQGRVATAERDRAERAAAFMVGLLGEFDPNQAGAERLDAGDVLDRAVRRVEADLDGEPAVQARLYDHVGQIYQTYARYDDAGRLLRRALDARRALYGRAHREVAESLNHLAWLAFAQGDYGAADSLYAAALDVETAAEGRRTPTAAEAIEGRGLLRRAAGDPDGGVPFVREALAIREATLGAEAPEVYASVSALATLHHVAGRPAQAAPLFRRAIEGRRRALGAHILTAQSLSDYGAALADLGDVGGAAAAHREALAVRRGLLGRSHPHVAQSLSHLGWALQTQGRYADAEPLYREALAGRRAHLGPDHASVGNSLLLLGEIRLLQGDAGGLDEVADGVATLARALGPDHPTALAAERRWITNLDRAGRGGAARARAARLLPRLRRVLGPDHEKTRECERRAADVEAAPPAPSSDSV</sequence>
<dbReference type="SUPFAM" id="SSF48452">
    <property type="entry name" value="TPR-like"/>
    <property type="match status" value="3"/>
</dbReference>
<keyword evidence="2 5" id="KW-0547">Nucleotide-binding</keyword>
<proteinExistence type="predicted"/>
<keyword evidence="1" id="KW-0808">Transferase</keyword>
<reference evidence="9 10" key="1">
    <citation type="submission" date="2023-09" db="EMBL/GenBank/DDBJ databases">
        <authorList>
            <person name="Rey-Velasco X."/>
        </authorList>
    </citation>
    <scope>NUCLEOTIDE SEQUENCE [LARGE SCALE GENOMIC DNA]</scope>
    <source>
        <strain evidence="9 10">F394</strain>
    </source>
</reference>
<dbReference type="InterPro" id="IPR008271">
    <property type="entry name" value="Ser/Thr_kinase_AS"/>
</dbReference>
<dbReference type="PANTHER" id="PTHR43289">
    <property type="entry name" value="MITOGEN-ACTIVATED PROTEIN KINASE KINASE KINASE 20-RELATED"/>
    <property type="match status" value="1"/>
</dbReference>
<keyword evidence="4 5" id="KW-0067">ATP-binding</keyword>
<dbReference type="InterPro" id="IPR017441">
    <property type="entry name" value="Protein_kinase_ATP_BS"/>
</dbReference>
<dbReference type="Gene3D" id="3.30.200.20">
    <property type="entry name" value="Phosphorylase Kinase, domain 1"/>
    <property type="match status" value="1"/>
</dbReference>
<feature type="transmembrane region" description="Helical" evidence="7">
    <location>
        <begin position="393"/>
        <end position="414"/>
    </location>
</feature>
<organism evidence="9 10">
    <name type="scientific">Rubrivirga litoralis</name>
    <dbReference type="NCBI Taxonomy" id="3075598"/>
    <lineage>
        <taxon>Bacteria</taxon>
        <taxon>Pseudomonadati</taxon>
        <taxon>Rhodothermota</taxon>
        <taxon>Rhodothermia</taxon>
        <taxon>Rhodothermales</taxon>
        <taxon>Rubricoccaceae</taxon>
        <taxon>Rubrivirga</taxon>
    </lineage>
</organism>
<name>A0ABU3BNR2_9BACT</name>
<dbReference type="InterPro" id="IPR011990">
    <property type="entry name" value="TPR-like_helical_dom_sf"/>
</dbReference>
<evidence type="ECO:0000313" key="9">
    <source>
        <dbReference type="EMBL" id="MDT0630934.1"/>
    </source>
</evidence>
<keyword evidence="3" id="KW-0418">Kinase</keyword>
<dbReference type="SMART" id="SM00220">
    <property type="entry name" value="S_TKc"/>
    <property type="match status" value="1"/>
</dbReference>
<evidence type="ECO:0000256" key="6">
    <source>
        <dbReference type="SAM" id="MobiDB-lite"/>
    </source>
</evidence>
<dbReference type="Proteomes" id="UP001267426">
    <property type="component" value="Unassembled WGS sequence"/>
</dbReference>
<dbReference type="Pfam" id="PF13374">
    <property type="entry name" value="TPR_10"/>
    <property type="match status" value="1"/>
</dbReference>